<feature type="transmembrane region" description="Helical" evidence="2">
    <location>
        <begin position="136"/>
        <end position="153"/>
    </location>
</feature>
<feature type="transmembrane region" description="Helical" evidence="2">
    <location>
        <begin position="108"/>
        <end position="124"/>
    </location>
</feature>
<organism evidence="3 4">
    <name type="scientific">Durusdinium trenchii</name>
    <dbReference type="NCBI Taxonomy" id="1381693"/>
    <lineage>
        <taxon>Eukaryota</taxon>
        <taxon>Sar</taxon>
        <taxon>Alveolata</taxon>
        <taxon>Dinophyceae</taxon>
        <taxon>Suessiales</taxon>
        <taxon>Symbiodiniaceae</taxon>
        <taxon>Durusdinium</taxon>
    </lineage>
</organism>
<keyword evidence="2" id="KW-1133">Transmembrane helix</keyword>
<dbReference type="EMBL" id="CAXAMN010024473">
    <property type="protein sequence ID" value="CAK9087106.1"/>
    <property type="molecule type" value="Genomic_DNA"/>
</dbReference>
<feature type="region of interest" description="Disordered" evidence="1">
    <location>
        <begin position="509"/>
        <end position="553"/>
    </location>
</feature>
<reference evidence="3 4" key="1">
    <citation type="submission" date="2024-02" db="EMBL/GenBank/DDBJ databases">
        <authorList>
            <person name="Chen Y."/>
            <person name="Shah S."/>
            <person name="Dougan E. K."/>
            <person name="Thang M."/>
            <person name="Chan C."/>
        </authorList>
    </citation>
    <scope>NUCLEOTIDE SEQUENCE [LARGE SCALE GENOMIC DNA]</scope>
</reference>
<dbReference type="Proteomes" id="UP001642484">
    <property type="component" value="Unassembled WGS sequence"/>
</dbReference>
<protein>
    <submittedName>
        <fullName evidence="3">Uncharacterized protein</fullName>
    </submittedName>
</protein>
<evidence type="ECO:0000256" key="1">
    <source>
        <dbReference type="SAM" id="MobiDB-lite"/>
    </source>
</evidence>
<feature type="transmembrane region" description="Helical" evidence="2">
    <location>
        <begin position="81"/>
        <end position="102"/>
    </location>
</feature>
<sequence length="553" mass="61813">MGQEIIFHVGALVIEAATVLRCSFLLLGYLRSREKMLISLNLQCACRKICSAWWRNACEMDQPCEELDLLRCRMTCRMWKVLYAVAMMRFISGQILAALGWRRLLPEFDFSFLFLALVGFLLSCKPDLVTPKSLDAWYVVTSLIWNVTLLPATHFDVRDVISFSIAVRIVFAVLTKRTWCFIFCTVLAFAQFARMASLQQSSSMFSVGYGFAFTFAGVAAARRLLEENATLKLDLQGRQVELGAVKSLLTVCYDAVVEVDETLQLTDDSRQLSTMLLHSAPIDGKGLAGRCLLDLFPEEDQVRISQQFQSSVASDTTSVMALCADMLDSDQNHVKVELFHAQFRTLTHKRCFLVGVREIQVAEPHLGGSAAVSPTLSSSPHASDLTVTFEVPSFDILLLSEEMERFCSLHLGRLPENILEISSESTRPLFCDVLQVLVKSYLQRPPDERLKGESFTFSLIGSGDVAASFYAKHDMLLNTMVGVLRIQELTLQSLTEVANGLASPAVSLRRLSSQSESRESRRRERTSRAKQSEESGPKPSESGMIRTLHHMAL</sequence>
<name>A0ABP0QFU4_9DINO</name>
<feature type="transmembrane region" description="Helical" evidence="2">
    <location>
        <begin position="165"/>
        <end position="190"/>
    </location>
</feature>
<feature type="transmembrane region" description="Helical" evidence="2">
    <location>
        <begin position="202"/>
        <end position="221"/>
    </location>
</feature>
<accession>A0ABP0QFU4</accession>
<evidence type="ECO:0000313" key="4">
    <source>
        <dbReference type="Proteomes" id="UP001642484"/>
    </source>
</evidence>
<keyword evidence="4" id="KW-1185">Reference proteome</keyword>
<feature type="compositionally biased region" description="Basic and acidic residues" evidence="1">
    <location>
        <begin position="516"/>
        <end position="536"/>
    </location>
</feature>
<keyword evidence="2" id="KW-0812">Transmembrane</keyword>
<evidence type="ECO:0000256" key="2">
    <source>
        <dbReference type="SAM" id="Phobius"/>
    </source>
</evidence>
<comment type="caution">
    <text evidence="3">The sequence shown here is derived from an EMBL/GenBank/DDBJ whole genome shotgun (WGS) entry which is preliminary data.</text>
</comment>
<keyword evidence="2" id="KW-0472">Membrane</keyword>
<feature type="transmembrane region" description="Helical" evidence="2">
    <location>
        <begin position="6"/>
        <end position="30"/>
    </location>
</feature>
<proteinExistence type="predicted"/>
<gene>
    <name evidence="3" type="ORF">CCMP2556_LOCUS42150</name>
</gene>
<evidence type="ECO:0000313" key="3">
    <source>
        <dbReference type="EMBL" id="CAK9087106.1"/>
    </source>
</evidence>